<organism evidence="8 9">
    <name type="scientific">Quadrisphaera setariae</name>
    <dbReference type="NCBI Taxonomy" id="2593304"/>
    <lineage>
        <taxon>Bacteria</taxon>
        <taxon>Bacillati</taxon>
        <taxon>Actinomycetota</taxon>
        <taxon>Actinomycetes</taxon>
        <taxon>Kineosporiales</taxon>
        <taxon>Kineosporiaceae</taxon>
        <taxon>Quadrisphaera</taxon>
    </lineage>
</organism>
<dbReference type="InterPro" id="IPR040758">
    <property type="entry name" value="PrmC_N"/>
</dbReference>
<dbReference type="GO" id="GO:0102559">
    <property type="term" value="F:peptide chain release factor N(5)-glutamine methyltransferase activity"/>
    <property type="evidence" value="ECO:0007669"/>
    <property type="project" value="UniProtKB-EC"/>
</dbReference>
<dbReference type="InterPro" id="IPR041698">
    <property type="entry name" value="Methyltransf_25"/>
</dbReference>
<dbReference type="HAMAP" id="MF_02126">
    <property type="entry name" value="RF_methyltr_PrmC"/>
    <property type="match status" value="1"/>
</dbReference>
<comment type="caution">
    <text evidence="4">Lacks conserved residue(s) required for the propagation of feature annotation.</text>
</comment>
<evidence type="ECO:0000256" key="2">
    <source>
        <dbReference type="ARBA" id="ARBA00022679"/>
    </source>
</evidence>
<dbReference type="CDD" id="cd02440">
    <property type="entry name" value="AdoMet_MTases"/>
    <property type="match status" value="1"/>
</dbReference>
<dbReference type="NCBIfam" id="TIGR03534">
    <property type="entry name" value="RF_mod_PrmC"/>
    <property type="match status" value="1"/>
</dbReference>
<gene>
    <name evidence="4 8" type="primary">prmC</name>
    <name evidence="8" type="ORF">FMM08_15625</name>
</gene>
<feature type="domain" description="Release factor glutamine methyltransferase N-terminal" evidence="7">
    <location>
        <begin position="2"/>
        <end position="71"/>
    </location>
</feature>
<comment type="similarity">
    <text evidence="4">Belongs to the protein N5-glutamine methyltransferase family. PrmC subfamily.</text>
</comment>
<evidence type="ECO:0000256" key="1">
    <source>
        <dbReference type="ARBA" id="ARBA00022603"/>
    </source>
</evidence>
<dbReference type="Gene3D" id="3.40.50.150">
    <property type="entry name" value="Vaccinia Virus protein VP39"/>
    <property type="match status" value="1"/>
</dbReference>
<proteinExistence type="inferred from homology"/>
<evidence type="ECO:0000313" key="9">
    <source>
        <dbReference type="Proteomes" id="UP000321234"/>
    </source>
</evidence>
<comment type="function">
    <text evidence="4">Methylates the class 1 translation termination release factors RF1/PrfA and RF2/PrfB on the glutamine residue of the universally conserved GGQ motif.</text>
</comment>
<keyword evidence="1 4" id="KW-0489">Methyltransferase</keyword>
<dbReference type="GO" id="GO:0003676">
    <property type="term" value="F:nucleic acid binding"/>
    <property type="evidence" value="ECO:0007669"/>
    <property type="project" value="InterPro"/>
</dbReference>
<dbReference type="InterPro" id="IPR019874">
    <property type="entry name" value="RF_methyltr_PrmC"/>
</dbReference>
<keyword evidence="9" id="KW-1185">Reference proteome</keyword>
<keyword evidence="3 4" id="KW-0949">S-adenosyl-L-methionine</keyword>
<feature type="binding site" evidence="4">
    <location>
        <position position="143"/>
    </location>
    <ligand>
        <name>S-adenosyl-L-methionine</name>
        <dbReference type="ChEBI" id="CHEBI:59789"/>
    </ligand>
</feature>
<reference evidence="8 9" key="1">
    <citation type="submission" date="2019-07" db="EMBL/GenBank/DDBJ databases">
        <title>Quadrisphaera sp. strain DD2A genome sequencing and assembly.</title>
        <authorList>
            <person name="Kim I."/>
        </authorList>
    </citation>
    <scope>NUCLEOTIDE SEQUENCE [LARGE SCALE GENOMIC DNA]</scope>
    <source>
        <strain evidence="8 9">DD2A</strain>
    </source>
</reference>
<dbReference type="AlphaFoldDB" id="A0A5C8ZD46"/>
<dbReference type="EMBL" id="VKAC01000009">
    <property type="protein sequence ID" value="TXR55394.1"/>
    <property type="molecule type" value="Genomic_DNA"/>
</dbReference>
<dbReference type="OrthoDB" id="9800643at2"/>
<dbReference type="SUPFAM" id="SSF53335">
    <property type="entry name" value="S-adenosyl-L-methionine-dependent methyltransferases"/>
    <property type="match status" value="1"/>
</dbReference>
<dbReference type="InterPro" id="IPR004556">
    <property type="entry name" value="HemK-like"/>
</dbReference>
<feature type="region of interest" description="Disordered" evidence="5">
    <location>
        <begin position="261"/>
        <end position="300"/>
    </location>
</feature>
<dbReference type="Gene3D" id="1.10.8.10">
    <property type="entry name" value="DNA helicase RuvA subunit, C-terminal domain"/>
    <property type="match status" value="1"/>
</dbReference>
<dbReference type="PROSITE" id="PS00092">
    <property type="entry name" value="N6_MTASE"/>
    <property type="match status" value="1"/>
</dbReference>
<dbReference type="Proteomes" id="UP000321234">
    <property type="component" value="Unassembled WGS sequence"/>
</dbReference>
<dbReference type="InterPro" id="IPR029063">
    <property type="entry name" value="SAM-dependent_MTases_sf"/>
</dbReference>
<feature type="binding site" evidence="4">
    <location>
        <position position="191"/>
    </location>
    <ligand>
        <name>S-adenosyl-L-methionine</name>
        <dbReference type="ChEBI" id="CHEBI:59789"/>
    </ligand>
</feature>
<evidence type="ECO:0000256" key="5">
    <source>
        <dbReference type="SAM" id="MobiDB-lite"/>
    </source>
</evidence>
<sequence length="300" mass="30262">MRAARARLAAAGVPSPAVDADLLAAGVLGLGLGELRAAALRGTALTAGQAGRLAALVARREAREPLQHLLGTAPFRGLELLVGPGVFVPRPETETTAGLAVEAAAQVARSGRRPLVVDLCTGSGAVALAVASEVPSAVVVAVELDPGAHAWARRNVDAHRSAERVRLVLGDATSAEVLPELDGTVDVVASNPPYVPPGAVPREPEVRDHDPALALWGGGEDGLLVPRGVVARAAALLAPGGFVVVEHAEVQGESLRGLLAPPAWEGATTHDDAGGRPRATSARLARPAGTCAPPGSAPSQ</sequence>
<dbReference type="InterPro" id="IPR002052">
    <property type="entry name" value="DNA_methylase_N6_adenine_CS"/>
</dbReference>
<comment type="catalytic activity">
    <reaction evidence="4">
        <text>L-glutaminyl-[peptide chain release factor] + S-adenosyl-L-methionine = N(5)-methyl-L-glutaminyl-[peptide chain release factor] + S-adenosyl-L-homocysteine + H(+)</text>
        <dbReference type="Rhea" id="RHEA:42896"/>
        <dbReference type="Rhea" id="RHEA-COMP:10271"/>
        <dbReference type="Rhea" id="RHEA-COMP:10272"/>
        <dbReference type="ChEBI" id="CHEBI:15378"/>
        <dbReference type="ChEBI" id="CHEBI:30011"/>
        <dbReference type="ChEBI" id="CHEBI:57856"/>
        <dbReference type="ChEBI" id="CHEBI:59789"/>
        <dbReference type="ChEBI" id="CHEBI:61891"/>
        <dbReference type="EC" id="2.1.1.297"/>
    </reaction>
</comment>
<comment type="caution">
    <text evidence="8">The sequence shown here is derived from an EMBL/GenBank/DDBJ whole genome shotgun (WGS) entry which is preliminary data.</text>
</comment>
<evidence type="ECO:0000259" key="7">
    <source>
        <dbReference type="Pfam" id="PF17827"/>
    </source>
</evidence>
<evidence type="ECO:0000256" key="3">
    <source>
        <dbReference type="ARBA" id="ARBA00022691"/>
    </source>
</evidence>
<dbReference type="Pfam" id="PF17827">
    <property type="entry name" value="PrmC_N"/>
    <property type="match status" value="1"/>
</dbReference>
<protein>
    <recommendedName>
        <fullName evidence="4">Release factor glutamine methyltransferase</fullName>
        <shortName evidence="4">RF MTase</shortName>
        <ecNumber evidence="4">2.1.1.297</ecNumber>
    </recommendedName>
    <alternativeName>
        <fullName evidence="4">N5-glutamine methyltransferase PrmC</fullName>
    </alternativeName>
    <alternativeName>
        <fullName evidence="4">Protein-(glutamine-N5) MTase PrmC</fullName>
    </alternativeName>
    <alternativeName>
        <fullName evidence="4">Protein-glutamine N-methyltransferase PrmC</fullName>
    </alternativeName>
</protein>
<keyword evidence="2 4" id="KW-0808">Transferase</keyword>
<name>A0A5C8ZD46_9ACTN</name>
<dbReference type="EC" id="2.1.1.297" evidence="4"/>
<accession>A0A5C8ZD46</accession>
<feature type="binding site" evidence="4">
    <location>
        <begin position="191"/>
        <end position="194"/>
    </location>
    <ligand>
        <name>substrate</name>
    </ligand>
</feature>
<dbReference type="Pfam" id="PF13649">
    <property type="entry name" value="Methyltransf_25"/>
    <property type="match status" value="1"/>
</dbReference>
<evidence type="ECO:0000256" key="4">
    <source>
        <dbReference type="HAMAP-Rule" id="MF_02126"/>
    </source>
</evidence>
<evidence type="ECO:0000259" key="6">
    <source>
        <dbReference type="Pfam" id="PF13649"/>
    </source>
</evidence>
<dbReference type="NCBIfam" id="TIGR00536">
    <property type="entry name" value="hemK_fam"/>
    <property type="match status" value="1"/>
</dbReference>
<dbReference type="PANTHER" id="PTHR18895:SF74">
    <property type="entry name" value="MTRF1L RELEASE FACTOR GLUTAMINE METHYLTRANSFERASE"/>
    <property type="match status" value="1"/>
</dbReference>
<feature type="domain" description="Methyltransferase" evidence="6">
    <location>
        <begin position="116"/>
        <end position="190"/>
    </location>
</feature>
<dbReference type="InterPro" id="IPR050320">
    <property type="entry name" value="N5-glutamine_MTase"/>
</dbReference>
<dbReference type="GO" id="GO:0032259">
    <property type="term" value="P:methylation"/>
    <property type="evidence" value="ECO:0007669"/>
    <property type="project" value="UniProtKB-KW"/>
</dbReference>
<evidence type="ECO:0000313" key="8">
    <source>
        <dbReference type="EMBL" id="TXR55394.1"/>
    </source>
</evidence>
<dbReference type="PANTHER" id="PTHR18895">
    <property type="entry name" value="HEMK METHYLTRANSFERASE"/>
    <property type="match status" value="1"/>
</dbReference>